<gene>
    <name evidence="3" type="ORF">DSY97_04215</name>
</gene>
<accession>A0A432G8F1</accession>
<dbReference type="Proteomes" id="UP000286801">
    <property type="component" value="Unassembled WGS sequence"/>
</dbReference>
<dbReference type="EMBL" id="QNZL01000111">
    <property type="protein sequence ID" value="RTZ80056.1"/>
    <property type="molecule type" value="Genomic_DNA"/>
</dbReference>
<protein>
    <recommendedName>
        <fullName evidence="2">SHOCT domain-containing protein</fullName>
    </recommendedName>
</protein>
<reference evidence="3 4" key="1">
    <citation type="submission" date="2018-06" db="EMBL/GenBank/DDBJ databases">
        <title>Combined omics and stable isotope probing to characterize newly discovered Mariana Back-Arc vent microbial communities.</title>
        <authorList>
            <person name="Trembath-Reichert E."/>
            <person name="Huber J.A."/>
        </authorList>
    </citation>
    <scope>NUCLEOTIDE SEQUENCE [LARGE SCALE GENOMIC DNA]</scope>
    <source>
        <strain evidence="3">MAG 63_1</strain>
    </source>
</reference>
<sequence>MDIKKDFQFHFETGSQDFYMMEYLLPPIILFLGIILFYVFIKKRILRDEKEDLESLKLLQELLDAGTITENEFKKKKNRITSKW</sequence>
<name>A0A432G8F1_9DELT</name>
<dbReference type="InterPro" id="IPR018649">
    <property type="entry name" value="SHOCT"/>
</dbReference>
<keyword evidence="1" id="KW-1133">Transmembrane helix</keyword>
<evidence type="ECO:0000313" key="4">
    <source>
        <dbReference type="Proteomes" id="UP000286801"/>
    </source>
</evidence>
<organism evidence="3 4">
    <name type="scientific">SAR324 cluster bacterium</name>
    <dbReference type="NCBI Taxonomy" id="2024889"/>
    <lineage>
        <taxon>Bacteria</taxon>
        <taxon>Deltaproteobacteria</taxon>
        <taxon>SAR324 cluster</taxon>
    </lineage>
</organism>
<evidence type="ECO:0000313" key="3">
    <source>
        <dbReference type="EMBL" id="RTZ80056.1"/>
    </source>
</evidence>
<dbReference type="AlphaFoldDB" id="A0A432G8F1"/>
<feature type="domain" description="SHOCT" evidence="2">
    <location>
        <begin position="55"/>
        <end position="80"/>
    </location>
</feature>
<evidence type="ECO:0000259" key="2">
    <source>
        <dbReference type="Pfam" id="PF09851"/>
    </source>
</evidence>
<keyword evidence="1" id="KW-0472">Membrane</keyword>
<dbReference type="Pfam" id="PF09851">
    <property type="entry name" value="SHOCT"/>
    <property type="match status" value="1"/>
</dbReference>
<evidence type="ECO:0000256" key="1">
    <source>
        <dbReference type="SAM" id="Phobius"/>
    </source>
</evidence>
<comment type="caution">
    <text evidence="3">The sequence shown here is derived from an EMBL/GenBank/DDBJ whole genome shotgun (WGS) entry which is preliminary data.</text>
</comment>
<proteinExistence type="predicted"/>
<keyword evidence="1" id="KW-0812">Transmembrane</keyword>
<feature type="transmembrane region" description="Helical" evidence="1">
    <location>
        <begin position="23"/>
        <end position="41"/>
    </location>
</feature>